<evidence type="ECO:0000313" key="5">
    <source>
        <dbReference type="EMBL" id="KZZ88187.1"/>
    </source>
</evidence>
<dbReference type="SUPFAM" id="SSF64167">
    <property type="entry name" value="SurE-like"/>
    <property type="match status" value="1"/>
</dbReference>
<proteinExistence type="inferred from homology"/>
<comment type="caution">
    <text evidence="5">The sequence shown here is derived from an EMBL/GenBank/DDBJ whole genome shotgun (WGS) entry which is preliminary data.</text>
</comment>
<reference evidence="5 6" key="1">
    <citation type="journal article" date="2016" name="Genome Biol. Evol.">
        <title>Divergent and convergent evolution of fungal pathogenicity.</title>
        <authorList>
            <person name="Shang Y."/>
            <person name="Xiao G."/>
            <person name="Zheng P."/>
            <person name="Cen K."/>
            <person name="Zhan S."/>
            <person name="Wang C."/>
        </authorList>
    </citation>
    <scope>NUCLEOTIDE SEQUENCE [LARGE SCALE GENOMIC DNA]</scope>
    <source>
        <strain evidence="5 6">RCEF 2490</strain>
    </source>
</reference>
<keyword evidence="2" id="KW-0479">Metal-binding</keyword>
<dbReference type="GO" id="GO:0008252">
    <property type="term" value="F:nucleotidase activity"/>
    <property type="evidence" value="ECO:0007669"/>
    <property type="project" value="InterPro"/>
</dbReference>
<dbReference type="NCBIfam" id="TIGR00087">
    <property type="entry name" value="surE"/>
    <property type="match status" value="1"/>
</dbReference>
<dbReference type="Gene3D" id="3.40.1210.10">
    <property type="entry name" value="Survival protein SurE-like phosphatase/nucleotidase"/>
    <property type="match status" value="1"/>
</dbReference>
<dbReference type="Proteomes" id="UP000078544">
    <property type="component" value="Unassembled WGS sequence"/>
</dbReference>
<evidence type="ECO:0000256" key="1">
    <source>
        <dbReference type="ARBA" id="ARBA00011062"/>
    </source>
</evidence>
<dbReference type="InterPro" id="IPR036523">
    <property type="entry name" value="SurE-like_sf"/>
</dbReference>
<feature type="domain" description="Survival protein SurE-like phosphatase/nucleotidase" evidence="4">
    <location>
        <begin position="22"/>
        <end position="229"/>
    </location>
</feature>
<evidence type="ECO:0000256" key="2">
    <source>
        <dbReference type="ARBA" id="ARBA00022723"/>
    </source>
</evidence>
<dbReference type="Pfam" id="PF01975">
    <property type="entry name" value="SurE"/>
    <property type="match status" value="1"/>
</dbReference>
<organism evidence="5 6">
    <name type="scientific">Moelleriella libera RCEF 2490</name>
    <dbReference type="NCBI Taxonomy" id="1081109"/>
    <lineage>
        <taxon>Eukaryota</taxon>
        <taxon>Fungi</taxon>
        <taxon>Dikarya</taxon>
        <taxon>Ascomycota</taxon>
        <taxon>Pezizomycotina</taxon>
        <taxon>Sordariomycetes</taxon>
        <taxon>Hypocreomycetidae</taxon>
        <taxon>Hypocreales</taxon>
        <taxon>Clavicipitaceae</taxon>
        <taxon>Moelleriella</taxon>
    </lineage>
</organism>
<evidence type="ECO:0000256" key="3">
    <source>
        <dbReference type="ARBA" id="ARBA00022801"/>
    </source>
</evidence>
<dbReference type="PANTHER" id="PTHR30457:SF0">
    <property type="entry name" value="PHOSPHATASE, PUTATIVE (AFU_ORTHOLOGUE AFUA_4G01070)-RELATED"/>
    <property type="match status" value="1"/>
</dbReference>
<dbReference type="InterPro" id="IPR030048">
    <property type="entry name" value="SurE"/>
</dbReference>
<evidence type="ECO:0000313" key="6">
    <source>
        <dbReference type="Proteomes" id="UP000078544"/>
    </source>
</evidence>
<keyword evidence="6" id="KW-1185">Reference proteome</keyword>
<dbReference type="PANTHER" id="PTHR30457">
    <property type="entry name" value="5'-NUCLEOTIDASE SURE"/>
    <property type="match status" value="1"/>
</dbReference>
<gene>
    <name evidence="5" type="ORF">AAL_08169</name>
</gene>
<dbReference type="OrthoDB" id="4018688at2759"/>
<accession>A0A167VYM5</accession>
<sequence length="318" mass="34090">MRFSNLARVAIACASTCQALNILLTNDDGFGSGNLRELYRLLRKAGHNAWIVAPSDEQSGQGGRAEFTTEANLTSPAQFDLIPKGAPSIGRDPQDSHIWYYNGTPAATTFVALDYVLPKFADFKVPDLHLSGPNFGTNLGPFVWTLSGTAGSSYVTTERSIPSIAISASNKKLSYLDIKNETNEATWIAQVAVKIVDQVIKSAPKGAPLLPLGYGLSVNIPPLTKNNTSPKIVHARMSGNAQISEAVLDPKKGTFSYANLKPYAAGINVCINGDCSLPGETYVVAHGQVSISIYIVDYDSPTSAYTDHIVSRIKPLTK</sequence>
<keyword evidence="3" id="KW-0378">Hydrolase</keyword>
<name>A0A167VYM5_9HYPO</name>
<dbReference type="InterPro" id="IPR002828">
    <property type="entry name" value="SurE-like_Pase/nucleotidase"/>
</dbReference>
<evidence type="ECO:0000259" key="4">
    <source>
        <dbReference type="Pfam" id="PF01975"/>
    </source>
</evidence>
<dbReference type="AlphaFoldDB" id="A0A167VYM5"/>
<dbReference type="STRING" id="1081109.A0A167VYM5"/>
<dbReference type="GO" id="GO:0046872">
    <property type="term" value="F:metal ion binding"/>
    <property type="evidence" value="ECO:0007669"/>
    <property type="project" value="UniProtKB-KW"/>
</dbReference>
<dbReference type="EMBL" id="AZGY01000031">
    <property type="protein sequence ID" value="KZZ88187.1"/>
    <property type="molecule type" value="Genomic_DNA"/>
</dbReference>
<protein>
    <submittedName>
        <fullName evidence="5">Acid phosphatase</fullName>
    </submittedName>
</protein>
<comment type="similarity">
    <text evidence="1">Belongs to the SurE nucleotidase family.</text>
</comment>